<dbReference type="PANTHER" id="PTHR36942:SF1">
    <property type="entry name" value="IMMUNITY PROTEIN 72 OF POLYMORPHIC TOXIN SYSTEM-RELATED"/>
    <property type="match status" value="1"/>
</dbReference>
<accession>A0A8S1HS40</accession>
<protein>
    <submittedName>
        <fullName evidence="2">Uncharacterized protein</fullName>
    </submittedName>
</protein>
<keyword evidence="3" id="KW-1185">Reference proteome</keyword>
<feature type="region of interest" description="Disordered" evidence="1">
    <location>
        <begin position="164"/>
        <end position="231"/>
    </location>
</feature>
<comment type="caution">
    <text evidence="2">The sequence shown here is derived from an EMBL/GenBank/DDBJ whole genome shotgun (WGS) entry which is preliminary data.</text>
</comment>
<gene>
    <name evidence="2" type="ORF">CAUJ_LOCUS13964</name>
</gene>
<name>A0A8S1HS40_9PELO</name>
<dbReference type="AlphaFoldDB" id="A0A8S1HS40"/>
<reference evidence="2" key="1">
    <citation type="submission" date="2020-10" db="EMBL/GenBank/DDBJ databases">
        <authorList>
            <person name="Kikuchi T."/>
        </authorList>
    </citation>
    <scope>NUCLEOTIDE SEQUENCE</scope>
    <source>
        <strain evidence="2">NKZ352</strain>
    </source>
</reference>
<proteinExistence type="predicted"/>
<dbReference type="OrthoDB" id="5813382at2759"/>
<dbReference type="PANTHER" id="PTHR36942">
    <property type="entry name" value="PROTEIN CBG10268"/>
    <property type="match status" value="1"/>
</dbReference>
<sequence length="678" mass="77503">MTRMVFQSVPRAKTSTSGMTKNRKIKGSEKFLTILYWYVGTPDVTNKCVVRERFLNREVTFEDIHSYLQKACNDSSITLHYAVNDQYVEITTTGQLQTFLDYIRDMAGKILYVENKDFVWKVTDKKKGSNCDCECHCDYDPTVSKRTTSQGCVDGASQCDCASESNVSDSSDEDSAADVALGNEENEEISDSQSCKVFVDDATESEDTSSEPGLNKSEDDESSVSSSDTMSLFKPVKKPRCEPTFVPQKKEILIKAEYTAPPENPEDFEELFTNLLKDDVSCFDFASFAVKEMVSRLADFALGTLKLSSRERRTRNLKGINTCFFAMMQNLIKYYWRRKSRHDQYVTLQDVETAVLKVVQIVLEVWVEEIEKLAENMQTTEEWTAQAAKKISDLVFKTLRESFKRVVIWQEFVYELGAIEHFDFKKYIVLGDLENKTKATEIFKTMLEATLLNIEKVLETIDSDWMQENNCQCLEAIPEKLRELKQLIKKNPMSDPESSDSVESWDEWKLDSIEQITGLKKSCCKSHDAWTMPGTGKKTVTKSGLKLQVQNGANNGEKHEETSPEDLAAELKLQALQEENRALLANLTESFTEKKTSGLSEEQKNELKKLMKTQHNYVYPPLPKPGIIMVPTGGLARCRCKKDCKFEINEPAMAYFERFNEPRLAVWEKTKQKRSKKN</sequence>
<organism evidence="2 3">
    <name type="scientific">Caenorhabditis auriculariae</name>
    <dbReference type="NCBI Taxonomy" id="2777116"/>
    <lineage>
        <taxon>Eukaryota</taxon>
        <taxon>Metazoa</taxon>
        <taxon>Ecdysozoa</taxon>
        <taxon>Nematoda</taxon>
        <taxon>Chromadorea</taxon>
        <taxon>Rhabditida</taxon>
        <taxon>Rhabditina</taxon>
        <taxon>Rhabditomorpha</taxon>
        <taxon>Rhabditoidea</taxon>
        <taxon>Rhabditidae</taxon>
        <taxon>Peloderinae</taxon>
        <taxon>Caenorhabditis</taxon>
    </lineage>
</organism>
<dbReference type="Proteomes" id="UP000835052">
    <property type="component" value="Unassembled WGS sequence"/>
</dbReference>
<dbReference type="EMBL" id="CAJGYM010000114">
    <property type="protein sequence ID" value="CAD6198057.1"/>
    <property type="molecule type" value="Genomic_DNA"/>
</dbReference>
<evidence type="ECO:0000313" key="3">
    <source>
        <dbReference type="Proteomes" id="UP000835052"/>
    </source>
</evidence>
<evidence type="ECO:0000313" key="2">
    <source>
        <dbReference type="EMBL" id="CAD6198057.1"/>
    </source>
</evidence>
<evidence type="ECO:0000256" key="1">
    <source>
        <dbReference type="SAM" id="MobiDB-lite"/>
    </source>
</evidence>